<evidence type="ECO:0000313" key="1">
    <source>
        <dbReference type="EMBL" id="GFC91637.1"/>
    </source>
</evidence>
<name>A0A699S2T7_TANCI</name>
<proteinExistence type="predicted"/>
<accession>A0A699S2T7</accession>
<sequence>GGVLAGSVDTAGFGDPAASESVLAVFNPDHADDSTLLLNPSSVAKALEDPDWVAAMQEEIQQFFNQQ</sequence>
<gene>
    <name evidence="1" type="ORF">Tci_863607</name>
</gene>
<dbReference type="EMBL" id="BKCJ011132880">
    <property type="protein sequence ID" value="GFC91637.1"/>
    <property type="molecule type" value="Genomic_DNA"/>
</dbReference>
<comment type="caution">
    <text evidence="1">The sequence shown here is derived from an EMBL/GenBank/DDBJ whole genome shotgun (WGS) entry which is preliminary data.</text>
</comment>
<dbReference type="AlphaFoldDB" id="A0A699S2T7"/>
<protein>
    <submittedName>
        <fullName evidence="1">Uncharacterized protein</fullName>
    </submittedName>
</protein>
<reference evidence="1" key="1">
    <citation type="journal article" date="2019" name="Sci. Rep.">
        <title>Draft genome of Tanacetum cinerariifolium, the natural source of mosquito coil.</title>
        <authorList>
            <person name="Yamashiro T."/>
            <person name="Shiraishi A."/>
            <person name="Satake H."/>
            <person name="Nakayama K."/>
        </authorList>
    </citation>
    <scope>NUCLEOTIDE SEQUENCE</scope>
</reference>
<feature type="non-terminal residue" evidence="1">
    <location>
        <position position="67"/>
    </location>
</feature>
<organism evidence="1">
    <name type="scientific">Tanacetum cinerariifolium</name>
    <name type="common">Dalmatian daisy</name>
    <name type="synonym">Chrysanthemum cinerariifolium</name>
    <dbReference type="NCBI Taxonomy" id="118510"/>
    <lineage>
        <taxon>Eukaryota</taxon>
        <taxon>Viridiplantae</taxon>
        <taxon>Streptophyta</taxon>
        <taxon>Embryophyta</taxon>
        <taxon>Tracheophyta</taxon>
        <taxon>Spermatophyta</taxon>
        <taxon>Magnoliopsida</taxon>
        <taxon>eudicotyledons</taxon>
        <taxon>Gunneridae</taxon>
        <taxon>Pentapetalae</taxon>
        <taxon>asterids</taxon>
        <taxon>campanulids</taxon>
        <taxon>Asterales</taxon>
        <taxon>Asteraceae</taxon>
        <taxon>Asteroideae</taxon>
        <taxon>Anthemideae</taxon>
        <taxon>Anthemidinae</taxon>
        <taxon>Tanacetum</taxon>
    </lineage>
</organism>
<feature type="non-terminal residue" evidence="1">
    <location>
        <position position="1"/>
    </location>
</feature>